<evidence type="ECO:0000313" key="4">
    <source>
        <dbReference type="RefSeq" id="XP_041417085.1"/>
    </source>
</evidence>
<dbReference type="OrthoDB" id="9906912at2759"/>
<dbReference type="PANTHER" id="PTHR21301">
    <property type="entry name" value="REVERSE TRANSCRIPTASE"/>
    <property type="match status" value="1"/>
</dbReference>
<evidence type="ECO:0000313" key="3">
    <source>
        <dbReference type="RefSeq" id="XP_041417084.1"/>
    </source>
</evidence>
<dbReference type="Pfam" id="PF26215">
    <property type="entry name" value="HTH_animal"/>
    <property type="match status" value="1"/>
</dbReference>
<dbReference type="Pfam" id="PF00078">
    <property type="entry name" value="RVT_1"/>
    <property type="match status" value="1"/>
</dbReference>
<dbReference type="InterPro" id="IPR000477">
    <property type="entry name" value="RT_dom"/>
</dbReference>
<dbReference type="Proteomes" id="UP000186698">
    <property type="component" value="Chromosome 4S"/>
</dbReference>
<name>A0A8J1KIA4_XENLA</name>
<dbReference type="InterPro" id="IPR058912">
    <property type="entry name" value="HTH_animal"/>
</dbReference>
<dbReference type="GeneID" id="108715416"/>
<dbReference type="PROSITE" id="PS50878">
    <property type="entry name" value="RT_POL"/>
    <property type="match status" value="1"/>
</dbReference>
<dbReference type="InterPro" id="IPR043502">
    <property type="entry name" value="DNA/RNA_pol_sf"/>
</dbReference>
<dbReference type="PANTHER" id="PTHR21301:SF12">
    <property type="match status" value="1"/>
</dbReference>
<feature type="domain" description="Reverse transcriptase" evidence="1">
    <location>
        <begin position="155"/>
        <end position="425"/>
    </location>
</feature>
<proteinExistence type="predicted"/>
<dbReference type="AlphaFoldDB" id="A0A8J1KIA4"/>
<evidence type="ECO:0000313" key="2">
    <source>
        <dbReference type="Proteomes" id="UP000186698"/>
    </source>
</evidence>
<dbReference type="KEGG" id="xla:108715416"/>
<dbReference type="RefSeq" id="XP_041417085.1">
    <property type="nucleotide sequence ID" value="XM_041561151.1"/>
</dbReference>
<protein>
    <submittedName>
        <fullName evidence="3 4">Uncharacterized protein LOC108715416</fullName>
    </submittedName>
</protein>
<reference evidence="3 4" key="1">
    <citation type="submission" date="2025-04" db="UniProtKB">
        <authorList>
            <consortium name="RefSeq"/>
        </authorList>
    </citation>
    <scope>IDENTIFICATION</scope>
    <source>
        <strain evidence="3 4">J_2021</strain>
        <tissue evidence="3 4">Erythrocytes</tissue>
    </source>
</reference>
<dbReference type="RefSeq" id="XP_041417084.1">
    <property type="nucleotide sequence ID" value="XM_041561150.1"/>
</dbReference>
<organism evidence="2 4">
    <name type="scientific">Xenopus laevis</name>
    <name type="common">African clawed frog</name>
    <dbReference type="NCBI Taxonomy" id="8355"/>
    <lineage>
        <taxon>Eukaryota</taxon>
        <taxon>Metazoa</taxon>
        <taxon>Chordata</taxon>
        <taxon>Craniata</taxon>
        <taxon>Vertebrata</taxon>
        <taxon>Euteleostomi</taxon>
        <taxon>Amphibia</taxon>
        <taxon>Batrachia</taxon>
        <taxon>Anura</taxon>
        <taxon>Pipoidea</taxon>
        <taxon>Pipidae</taxon>
        <taxon>Xenopodinae</taxon>
        <taxon>Xenopus</taxon>
        <taxon>Xenopus</taxon>
    </lineage>
</organism>
<dbReference type="SUPFAM" id="SSF56672">
    <property type="entry name" value="DNA/RNA polymerases"/>
    <property type="match status" value="1"/>
</dbReference>
<keyword evidence="2" id="KW-1185">Reference proteome</keyword>
<sequence length="727" mass="83502">MFKFLRSIKLKMLYMDKNTGIWPKGRKDIVSSKLKTRSTFNPNFSCASIDTFSNMINSDIEKGLHKHVVPKVNNLHLKEKNALINLQKDKGLIIKKADKGGSIVVMNKEDYLKEAHRQLNNTEHYKPLNNDPTERLKTDIDMFLEDACLTGVISPEIQELLRKDNPRVPIFYLLPKVHKTLINPPGRPIVSGVNSLLQPLAIYIDTYLQEILPKLDTCLSDTTQFLKTIEGFTVGPHSTILCTIDVKDLYTSIPHDEGIECTREYLSRENLPTHEINFLCDCLELVLKRNYFRFDSDYFLQAQGTSMGANMAPAYANIFMHRIEHEHILHNPKFKEHIALWKRYVDDMFLIWTGSPEILTEFFTYLNTIHDTIKFTTCIGPNSVNYLDVQVTSSDGSLTTDLYKKPTDRNNMLRKDSFHPIGTIKGLPKSQFIRARRITSSETLYNKQGEELVSRFVQRGFSKTDLDKTMDEVGRMKREDLMVRKTPTQKKLGIPCVTTYGPHSSFLKRTINKHWSILQNDKTYGKLFLNNPLFSYKRGKSIGDQLTKTDIKRHKYKKPVSERVGTFPCLNCGHCSGVIKGDVCTHPSKGFPIGLKCFATCNTEGVIYLLKCPCGLGYVGQTSRLCRVRLNEHKSVIRNFVPEMEGCDPAISKKKDRIKKETLLAKHFYVQKHTVSQLRWQILEKITAPQGNEMKLALLKREAFWIWKLETVQPKGLNENFSLSCFL</sequence>
<evidence type="ECO:0000259" key="1">
    <source>
        <dbReference type="PROSITE" id="PS50878"/>
    </source>
</evidence>
<dbReference type="CDD" id="cd10442">
    <property type="entry name" value="GIY-YIG_PLEs"/>
    <property type="match status" value="1"/>
</dbReference>
<accession>A0A8J1KIA4</accession>
<gene>
    <name evidence="3 4" type="primary">LOC108715416</name>
</gene>